<dbReference type="Proteomes" id="UP000249464">
    <property type="component" value="Unassembled WGS sequence"/>
</dbReference>
<dbReference type="AlphaFoldDB" id="A0A2X0P9C0"/>
<evidence type="ECO:0000313" key="1">
    <source>
        <dbReference type="EMBL" id="SGY84708.1"/>
    </source>
</evidence>
<reference evidence="1 2" key="1">
    <citation type="submission" date="2016-11" db="EMBL/GenBank/DDBJ databases">
        <authorList>
            <person name="Jaros S."/>
            <person name="Januszkiewicz K."/>
            <person name="Wedrychowicz H."/>
        </authorList>
    </citation>
    <scope>NUCLEOTIDE SEQUENCE [LARGE SCALE GENOMIC DNA]</scope>
</reference>
<gene>
    <name evidence="1" type="primary">BQ5605_C009g05715</name>
    <name evidence="1" type="ORF">BQ5605_C009G05715</name>
</gene>
<dbReference type="EMBL" id="FQNC01000049">
    <property type="protein sequence ID" value="SGY84708.1"/>
    <property type="molecule type" value="Genomic_DNA"/>
</dbReference>
<organism evidence="1 2">
    <name type="scientific">Microbotryum silenes-dioicae</name>
    <dbReference type="NCBI Taxonomy" id="796604"/>
    <lineage>
        <taxon>Eukaryota</taxon>
        <taxon>Fungi</taxon>
        <taxon>Dikarya</taxon>
        <taxon>Basidiomycota</taxon>
        <taxon>Pucciniomycotina</taxon>
        <taxon>Microbotryomycetes</taxon>
        <taxon>Microbotryales</taxon>
        <taxon>Microbotryaceae</taxon>
        <taxon>Microbotryum</taxon>
    </lineage>
</organism>
<proteinExistence type="predicted"/>
<evidence type="ECO:0000313" key="2">
    <source>
        <dbReference type="Proteomes" id="UP000249464"/>
    </source>
</evidence>
<name>A0A2X0P9C0_9BASI</name>
<accession>A0A2X0P9C0</accession>
<sequence>MPVSLLHHYSFRSNGSAHCLYTRFDPIGLQQCGRLVMMDSTHHTCYAMDDRHAKVYLVSLVVKHSHAEDVRIAEALVTATYL</sequence>
<protein>
    <submittedName>
        <fullName evidence="1">BQ5605_C009g05715 protein</fullName>
    </submittedName>
</protein>
<keyword evidence="2" id="KW-1185">Reference proteome</keyword>